<dbReference type="GO" id="GO:0005829">
    <property type="term" value="C:cytosol"/>
    <property type="evidence" value="ECO:0007669"/>
    <property type="project" value="TreeGrafter"/>
</dbReference>
<protein>
    <recommendedName>
        <fullName evidence="2">valine--tRNA ligase</fullName>
        <ecNumber evidence="2">6.1.1.9</ecNumber>
    </recommendedName>
    <alternativeName>
        <fullName evidence="9">Valyl-tRNA synthetase</fullName>
    </alternativeName>
</protein>
<dbReference type="GO" id="GO:0048608">
    <property type="term" value="P:reproductive structure development"/>
    <property type="evidence" value="ECO:0007669"/>
    <property type="project" value="UniProtKB-ARBA"/>
</dbReference>
<gene>
    <name evidence="16" type="ORF">Taro_006964</name>
</gene>
<comment type="caution">
    <text evidence="16">The sequence shown here is derived from an EMBL/GenBank/DDBJ whole genome shotgun (WGS) entry which is preliminary data.</text>
</comment>
<keyword evidence="17" id="KW-1185">Reference proteome</keyword>
<evidence type="ECO:0000313" key="17">
    <source>
        <dbReference type="Proteomes" id="UP000652761"/>
    </source>
</evidence>
<dbReference type="Gene3D" id="3.40.50.620">
    <property type="entry name" value="HUPs"/>
    <property type="match status" value="2"/>
</dbReference>
<dbReference type="SUPFAM" id="SSF50677">
    <property type="entry name" value="ValRS/IleRS/LeuRS editing domain"/>
    <property type="match status" value="1"/>
</dbReference>
<dbReference type="EMBL" id="NMUH01000216">
    <property type="protein sequence ID" value="MQL74618.1"/>
    <property type="molecule type" value="Genomic_DNA"/>
</dbReference>
<evidence type="ECO:0000256" key="10">
    <source>
        <dbReference type="ARBA" id="ARBA00047552"/>
    </source>
</evidence>
<evidence type="ECO:0000256" key="8">
    <source>
        <dbReference type="ARBA" id="ARBA00023146"/>
    </source>
</evidence>
<keyword evidence="7 12" id="KW-0175">Coiled coil</keyword>
<keyword evidence="4 11" id="KW-0547">Nucleotide-binding</keyword>
<dbReference type="FunFam" id="1.10.287.380:FF:000001">
    <property type="entry name" value="Valine--tRNA ligase"/>
    <property type="match status" value="1"/>
</dbReference>
<evidence type="ECO:0000259" key="15">
    <source>
        <dbReference type="Pfam" id="PF10458"/>
    </source>
</evidence>
<reference evidence="16" key="1">
    <citation type="submission" date="2017-07" db="EMBL/GenBank/DDBJ databases">
        <title>Taro Niue Genome Assembly and Annotation.</title>
        <authorList>
            <person name="Atibalentja N."/>
            <person name="Keating K."/>
            <person name="Fields C.J."/>
        </authorList>
    </citation>
    <scope>NUCLEOTIDE SEQUENCE</scope>
    <source>
        <strain evidence="16">Niue_2</strain>
        <tissue evidence="16">Leaf</tissue>
    </source>
</reference>
<dbReference type="FunFam" id="3.40.50.620:FF:000020">
    <property type="entry name" value="Valine--tRNA ligase, mitochondrial"/>
    <property type="match status" value="1"/>
</dbReference>
<evidence type="ECO:0000256" key="3">
    <source>
        <dbReference type="ARBA" id="ARBA00022598"/>
    </source>
</evidence>
<keyword evidence="3 11" id="KW-0436">Ligase</keyword>
<evidence type="ECO:0000256" key="12">
    <source>
        <dbReference type="SAM" id="Coils"/>
    </source>
</evidence>
<evidence type="ECO:0000256" key="6">
    <source>
        <dbReference type="ARBA" id="ARBA00022917"/>
    </source>
</evidence>
<dbReference type="InterPro" id="IPR002300">
    <property type="entry name" value="aa-tRNA-synth_Ia"/>
</dbReference>
<dbReference type="AlphaFoldDB" id="A0A843TST2"/>
<dbReference type="Pfam" id="PF00133">
    <property type="entry name" value="tRNA-synt_1"/>
    <property type="match status" value="1"/>
</dbReference>
<evidence type="ECO:0000256" key="9">
    <source>
        <dbReference type="ARBA" id="ARBA00029936"/>
    </source>
</evidence>
<dbReference type="PANTHER" id="PTHR11946">
    <property type="entry name" value="VALYL-TRNA SYNTHETASES"/>
    <property type="match status" value="1"/>
</dbReference>
<dbReference type="InterPro" id="IPR037118">
    <property type="entry name" value="Val-tRNA_synth_C_sf"/>
</dbReference>
<dbReference type="Gene3D" id="1.10.730.10">
    <property type="entry name" value="Isoleucyl-tRNA Synthetase, Domain 1"/>
    <property type="match status" value="1"/>
</dbReference>
<dbReference type="InterPro" id="IPR002303">
    <property type="entry name" value="Valyl-tRNA_ligase"/>
</dbReference>
<accession>A0A843TST2</accession>
<name>A0A843TST2_COLES</name>
<feature type="coiled-coil region" evidence="12">
    <location>
        <begin position="893"/>
        <end position="955"/>
    </location>
</feature>
<dbReference type="Proteomes" id="UP000652761">
    <property type="component" value="Unassembled WGS sequence"/>
</dbReference>
<feature type="domain" description="Aminoacyl-tRNA synthetase class Ia" evidence="13">
    <location>
        <begin position="76"/>
        <end position="632"/>
    </location>
</feature>
<evidence type="ECO:0000256" key="7">
    <source>
        <dbReference type="ARBA" id="ARBA00023054"/>
    </source>
</evidence>
<dbReference type="InterPro" id="IPR014729">
    <property type="entry name" value="Rossmann-like_a/b/a_fold"/>
</dbReference>
<comment type="similarity">
    <text evidence="1 11">Belongs to the class-I aminoacyl-tRNA synthetase family.</text>
</comment>
<feature type="domain" description="Methionyl/Valyl/Leucyl/Isoleucyl-tRNA synthetase anticodon-binding" evidence="14">
    <location>
        <begin position="688"/>
        <end position="832"/>
    </location>
</feature>
<dbReference type="InterPro" id="IPR010978">
    <property type="entry name" value="tRNA-bd_arm"/>
</dbReference>
<dbReference type="InterPro" id="IPR009080">
    <property type="entry name" value="tRNAsynth_Ia_anticodon-bd"/>
</dbReference>
<evidence type="ECO:0000259" key="14">
    <source>
        <dbReference type="Pfam" id="PF08264"/>
    </source>
</evidence>
<dbReference type="PRINTS" id="PR00986">
    <property type="entry name" value="TRNASYNTHVAL"/>
</dbReference>
<dbReference type="GO" id="GO:0006438">
    <property type="term" value="P:valyl-tRNA aminoacylation"/>
    <property type="evidence" value="ECO:0007669"/>
    <property type="project" value="InterPro"/>
</dbReference>
<evidence type="ECO:0000256" key="4">
    <source>
        <dbReference type="ARBA" id="ARBA00022741"/>
    </source>
</evidence>
<dbReference type="Gene3D" id="3.90.740.10">
    <property type="entry name" value="Valyl/Leucyl/Isoleucyl-tRNA synthetase, editing domain"/>
    <property type="match status" value="1"/>
</dbReference>
<dbReference type="Gene3D" id="1.10.287.380">
    <property type="entry name" value="Valyl-tRNA synthetase, C-terminal domain"/>
    <property type="match status" value="1"/>
</dbReference>
<evidence type="ECO:0000259" key="13">
    <source>
        <dbReference type="Pfam" id="PF00133"/>
    </source>
</evidence>
<dbReference type="NCBIfam" id="TIGR00422">
    <property type="entry name" value="valS"/>
    <property type="match status" value="1"/>
</dbReference>
<dbReference type="OrthoDB" id="629407at2759"/>
<dbReference type="FunFam" id="3.40.50.620:FF:000126">
    <property type="entry name" value="Valine--tRNA ligase chloroplastic/mitochondrial 2"/>
    <property type="match status" value="1"/>
</dbReference>
<dbReference type="FunFam" id="1.10.730.10:FF:000014">
    <property type="entry name" value="Valine--tRNA ligase"/>
    <property type="match status" value="1"/>
</dbReference>
<dbReference type="GO" id="GO:0002161">
    <property type="term" value="F:aminoacyl-tRNA deacylase activity"/>
    <property type="evidence" value="ECO:0007669"/>
    <property type="project" value="InterPro"/>
</dbReference>
<dbReference type="InterPro" id="IPR033705">
    <property type="entry name" value="Anticodon_Ia_Val"/>
</dbReference>
<feature type="domain" description="Valyl-tRNA synthetase tRNA-binding arm" evidence="15">
    <location>
        <begin position="895"/>
        <end position="959"/>
    </location>
</feature>
<dbReference type="SUPFAM" id="SSF52374">
    <property type="entry name" value="Nucleotidylyl transferase"/>
    <property type="match status" value="1"/>
</dbReference>
<evidence type="ECO:0000256" key="11">
    <source>
        <dbReference type="RuleBase" id="RU363035"/>
    </source>
</evidence>
<keyword evidence="8 11" id="KW-0030">Aminoacyl-tRNA synthetase</keyword>
<dbReference type="NCBIfam" id="NF004349">
    <property type="entry name" value="PRK05729.1"/>
    <property type="match status" value="1"/>
</dbReference>
<dbReference type="PANTHER" id="PTHR11946:SF93">
    <property type="entry name" value="VALINE--TRNA LIGASE, CHLOROPLASTIC_MITOCHONDRIAL 2"/>
    <property type="match status" value="1"/>
</dbReference>
<dbReference type="PROSITE" id="PS00178">
    <property type="entry name" value="AA_TRNA_LIGASE_I"/>
    <property type="match status" value="1"/>
</dbReference>
<dbReference type="CDD" id="cd00817">
    <property type="entry name" value="ValRS_core"/>
    <property type="match status" value="1"/>
</dbReference>
<dbReference type="InterPro" id="IPR019499">
    <property type="entry name" value="Val-tRNA_synth_tRNA-bd"/>
</dbReference>
<dbReference type="CDD" id="cd07962">
    <property type="entry name" value="Anticodon_Ia_Val"/>
    <property type="match status" value="1"/>
</dbReference>
<dbReference type="HAMAP" id="MF_02004">
    <property type="entry name" value="Val_tRNA_synth_type1"/>
    <property type="match status" value="1"/>
</dbReference>
<evidence type="ECO:0000256" key="1">
    <source>
        <dbReference type="ARBA" id="ARBA00005594"/>
    </source>
</evidence>
<keyword evidence="6 11" id="KW-0648">Protein biosynthesis</keyword>
<dbReference type="Pfam" id="PF10458">
    <property type="entry name" value="Val_tRNA-synt_C"/>
    <property type="match status" value="1"/>
</dbReference>
<dbReference type="InterPro" id="IPR001412">
    <property type="entry name" value="aa-tRNA-synth_I_CS"/>
</dbReference>
<dbReference type="InterPro" id="IPR013155">
    <property type="entry name" value="M/V/L/I-tRNA-synth_anticd-bd"/>
</dbReference>
<dbReference type="Pfam" id="PF08264">
    <property type="entry name" value="Anticodon_1"/>
    <property type="match status" value="1"/>
</dbReference>
<sequence length="966" mass="110240">MALLHNRFLLTSRAAPLWNPAFMSSLHGVVTASFRRRLCPPRRRFFAVSAAAAGKSEVFNSPVDAKSFDFADEERIYKWWESQEYFKPSFDRGGDPFVISMPPPNVTGSLHMGHAMFVTLEDIMARYSRMKGRPTLWLPGTDHAGIATQLVVEKMLASEGIKRTDMNREDFVERVWEWKQKYGGTITNQIKRLGASCDWSREHFTLDEQLSRAVVEAFVRLYEKGLIYQGSYMVNWSPNLQTAVSDLEVEYSEEPGTLYYIKYRVAGGDDYLTIATTRPETLFGDTAIAVNPEDGRYSKHIGKMAIVPMTYGRHVPIISDKYVDREFGTGVLKISPGHDHNDYLLARKLGLPILNVMNKDGTLNEVAGLYSGLDRFEARKKLWSDLEETGLAVKKEPHTLRVPRSQRGGEVIEPLVSKQWFVTMETLAEKALHAVENGQLTILPERFEKIYNHWLSNIKDWCISRQLWWGHRIPVWYVVGKDCEEDYIVARNTSEALEKAREKYGKHVEIYQDPDVLDTWFSSALWPFSTLGWPDDSAEDFRRFYPTTILETGHDILFFWVARMVMMGIEFTGTVPFSYVYLHGLIRDSQGRKMSKTLGNVIDPIDTIKGYGTDALRFTLSLGTAGQDLNLSTERLTANKAFTNKLWNAGKFVLQNLPAEDDICWESLLAFKCDTEESLQRLPLSECWVVSELHELIDTVTSSYDRFFFGDAAREIYDFFWSDFADWYIEASKTRFYHLENPSAASVAQAVLFYVFENILKLLHPFMPYVTEALWQALPHRKQALIVAHWPEASLPRDMVSVKKFENLQALIRAIRNVRAEYSVEPAKRVSAAIVASPDVIAYISNENEVLGLLSRLDLQNVHFKESPPDYAKQSVHIVAGEGLEAYLPLSDMVDISSEVQRLSKRLSKMQSEYASLLARLNSPSFVEKAPEEVVRGVREKATEAEEKITLTKNRLSFLQSTVSIS</sequence>
<dbReference type="EC" id="6.1.1.9" evidence="2"/>
<keyword evidence="5 11" id="KW-0067">ATP-binding</keyword>
<dbReference type="GO" id="GO:0009791">
    <property type="term" value="P:post-embryonic development"/>
    <property type="evidence" value="ECO:0007669"/>
    <property type="project" value="UniProtKB-ARBA"/>
</dbReference>
<dbReference type="GO" id="GO:0005524">
    <property type="term" value="F:ATP binding"/>
    <property type="evidence" value="ECO:0007669"/>
    <property type="project" value="UniProtKB-KW"/>
</dbReference>
<evidence type="ECO:0000256" key="5">
    <source>
        <dbReference type="ARBA" id="ARBA00022840"/>
    </source>
</evidence>
<dbReference type="GO" id="GO:0004832">
    <property type="term" value="F:valine-tRNA ligase activity"/>
    <property type="evidence" value="ECO:0007669"/>
    <property type="project" value="UniProtKB-EC"/>
</dbReference>
<evidence type="ECO:0000256" key="2">
    <source>
        <dbReference type="ARBA" id="ARBA00013169"/>
    </source>
</evidence>
<evidence type="ECO:0000313" key="16">
    <source>
        <dbReference type="EMBL" id="MQL74618.1"/>
    </source>
</evidence>
<proteinExistence type="inferred from homology"/>
<dbReference type="SUPFAM" id="SSF46589">
    <property type="entry name" value="tRNA-binding arm"/>
    <property type="match status" value="1"/>
</dbReference>
<dbReference type="SUPFAM" id="SSF47323">
    <property type="entry name" value="Anticodon-binding domain of a subclass of class I aminoacyl-tRNA synthetases"/>
    <property type="match status" value="1"/>
</dbReference>
<organism evidence="16 17">
    <name type="scientific">Colocasia esculenta</name>
    <name type="common">Wild taro</name>
    <name type="synonym">Arum esculentum</name>
    <dbReference type="NCBI Taxonomy" id="4460"/>
    <lineage>
        <taxon>Eukaryota</taxon>
        <taxon>Viridiplantae</taxon>
        <taxon>Streptophyta</taxon>
        <taxon>Embryophyta</taxon>
        <taxon>Tracheophyta</taxon>
        <taxon>Spermatophyta</taxon>
        <taxon>Magnoliopsida</taxon>
        <taxon>Liliopsida</taxon>
        <taxon>Araceae</taxon>
        <taxon>Aroideae</taxon>
        <taxon>Colocasieae</taxon>
        <taxon>Colocasia</taxon>
    </lineage>
</organism>
<comment type="catalytic activity">
    <reaction evidence="10">
        <text>tRNA(Val) + L-valine + ATP = L-valyl-tRNA(Val) + AMP + diphosphate</text>
        <dbReference type="Rhea" id="RHEA:10704"/>
        <dbReference type="Rhea" id="RHEA-COMP:9672"/>
        <dbReference type="Rhea" id="RHEA-COMP:9708"/>
        <dbReference type="ChEBI" id="CHEBI:30616"/>
        <dbReference type="ChEBI" id="CHEBI:33019"/>
        <dbReference type="ChEBI" id="CHEBI:57762"/>
        <dbReference type="ChEBI" id="CHEBI:78442"/>
        <dbReference type="ChEBI" id="CHEBI:78537"/>
        <dbReference type="ChEBI" id="CHEBI:456215"/>
        <dbReference type="EC" id="6.1.1.9"/>
    </reaction>
</comment>
<dbReference type="InterPro" id="IPR009008">
    <property type="entry name" value="Val/Leu/Ile-tRNA-synth_edit"/>
</dbReference>